<evidence type="ECO:0000313" key="3">
    <source>
        <dbReference type="Proteomes" id="UP000663866"/>
    </source>
</evidence>
<feature type="non-terminal residue" evidence="2">
    <location>
        <position position="1"/>
    </location>
</feature>
<proteinExistence type="predicted"/>
<dbReference type="Proteomes" id="UP000663866">
    <property type="component" value="Unassembled WGS sequence"/>
</dbReference>
<comment type="caution">
    <text evidence="2">The sequence shown here is derived from an EMBL/GenBank/DDBJ whole genome shotgun (WGS) entry which is preliminary data.</text>
</comment>
<protein>
    <submittedName>
        <fullName evidence="2">Uncharacterized protein</fullName>
    </submittedName>
</protein>
<feature type="region of interest" description="Disordered" evidence="1">
    <location>
        <begin position="18"/>
        <end position="37"/>
    </location>
</feature>
<keyword evidence="3" id="KW-1185">Reference proteome</keyword>
<name>A0A820K0Z9_9BILA</name>
<dbReference type="EMBL" id="CAJOBG010024027">
    <property type="protein sequence ID" value="CAF4334772.1"/>
    <property type="molecule type" value="Genomic_DNA"/>
</dbReference>
<accession>A0A820K0Z9</accession>
<sequence length="37" mass="4120">QSEHARFEHILIQLDAGASAPKPSTKTKAFQLRLDTL</sequence>
<evidence type="ECO:0000313" key="2">
    <source>
        <dbReference type="EMBL" id="CAF4334772.1"/>
    </source>
</evidence>
<dbReference type="AlphaFoldDB" id="A0A820K0Z9"/>
<organism evidence="2 3">
    <name type="scientific">Rotaria magnacalcarata</name>
    <dbReference type="NCBI Taxonomy" id="392030"/>
    <lineage>
        <taxon>Eukaryota</taxon>
        <taxon>Metazoa</taxon>
        <taxon>Spiralia</taxon>
        <taxon>Gnathifera</taxon>
        <taxon>Rotifera</taxon>
        <taxon>Eurotatoria</taxon>
        <taxon>Bdelloidea</taxon>
        <taxon>Philodinida</taxon>
        <taxon>Philodinidae</taxon>
        <taxon>Rotaria</taxon>
    </lineage>
</organism>
<gene>
    <name evidence="2" type="ORF">OVN521_LOCUS32422</name>
</gene>
<reference evidence="2" key="1">
    <citation type="submission" date="2021-02" db="EMBL/GenBank/DDBJ databases">
        <authorList>
            <person name="Nowell W R."/>
        </authorList>
    </citation>
    <scope>NUCLEOTIDE SEQUENCE</scope>
</reference>
<evidence type="ECO:0000256" key="1">
    <source>
        <dbReference type="SAM" id="MobiDB-lite"/>
    </source>
</evidence>